<organism evidence="2 3">
    <name type="scientific">Porites lobata</name>
    <dbReference type="NCBI Taxonomy" id="104759"/>
    <lineage>
        <taxon>Eukaryota</taxon>
        <taxon>Metazoa</taxon>
        <taxon>Cnidaria</taxon>
        <taxon>Anthozoa</taxon>
        <taxon>Hexacorallia</taxon>
        <taxon>Scleractinia</taxon>
        <taxon>Fungiina</taxon>
        <taxon>Poritidae</taxon>
        <taxon>Porites</taxon>
    </lineage>
</organism>
<evidence type="ECO:0000313" key="2">
    <source>
        <dbReference type="EMBL" id="CAH3143572.1"/>
    </source>
</evidence>
<reference evidence="2 3" key="1">
    <citation type="submission" date="2022-05" db="EMBL/GenBank/DDBJ databases">
        <authorList>
            <consortium name="Genoscope - CEA"/>
            <person name="William W."/>
        </authorList>
    </citation>
    <scope>NUCLEOTIDE SEQUENCE [LARGE SCALE GENOMIC DNA]</scope>
</reference>
<comment type="caution">
    <text evidence="2">The sequence shown here is derived from an EMBL/GenBank/DDBJ whole genome shotgun (WGS) entry which is preliminary data.</text>
</comment>
<feature type="compositionally biased region" description="Polar residues" evidence="1">
    <location>
        <begin position="38"/>
        <end position="53"/>
    </location>
</feature>
<protein>
    <submittedName>
        <fullName evidence="2">Uncharacterized protein</fullName>
    </submittedName>
</protein>
<feature type="region of interest" description="Disordered" evidence="1">
    <location>
        <begin position="26"/>
        <end position="56"/>
    </location>
</feature>
<dbReference type="Proteomes" id="UP001159405">
    <property type="component" value="Unassembled WGS sequence"/>
</dbReference>
<keyword evidence="3" id="KW-1185">Reference proteome</keyword>
<name>A0ABN8PGX9_9CNID</name>
<evidence type="ECO:0000313" key="3">
    <source>
        <dbReference type="Proteomes" id="UP001159405"/>
    </source>
</evidence>
<gene>
    <name evidence="2" type="ORF">PLOB_00043487</name>
</gene>
<feature type="non-terminal residue" evidence="2">
    <location>
        <position position="1"/>
    </location>
</feature>
<sequence length="92" mass="10205">VLSQAITVKVAHQNWCKVSQQQPVVVGSQSGNHRKSFTRTGANFRSKSQYQSGNHRKSFTPELVQSFAAKASSRTCQAITVKVSHQNWCKVS</sequence>
<proteinExistence type="predicted"/>
<evidence type="ECO:0000256" key="1">
    <source>
        <dbReference type="SAM" id="MobiDB-lite"/>
    </source>
</evidence>
<feature type="non-terminal residue" evidence="2">
    <location>
        <position position="92"/>
    </location>
</feature>
<accession>A0ABN8PGX9</accession>
<dbReference type="EMBL" id="CALNXK010000071">
    <property type="protein sequence ID" value="CAH3143572.1"/>
    <property type="molecule type" value="Genomic_DNA"/>
</dbReference>